<evidence type="ECO:0000313" key="2">
    <source>
        <dbReference type="EMBL" id="TNN50938.1"/>
    </source>
</evidence>
<evidence type="ECO:0000256" key="1">
    <source>
        <dbReference type="SAM" id="MobiDB-lite"/>
    </source>
</evidence>
<sequence length="261" mass="27794">MPGASVPGILRRIFLQNCRMSLQDVSRSFSSTARVPSARRGGGTHSDVVRQLHGAVLVLIGQVDAVQVLRGQTLSEYTRPPAKLSCSPTAPFSPARSTQFSFRSNFSWACLLISSACRHANKSGDEQQHQDAVVVSAVTEEGLGHEGARRKLPAGWSALCSPPGKQEEEEDEQDEQNRVRSATVSCAASTCFSDSRTLAVPRSSISLSSSSVSLAFSCSSSFISFIASWTEETAESGERSSSRFLSVSISTISSAPKAAST</sequence>
<evidence type="ECO:0000313" key="3">
    <source>
        <dbReference type="Proteomes" id="UP000314294"/>
    </source>
</evidence>
<keyword evidence="3" id="KW-1185">Reference proteome</keyword>
<gene>
    <name evidence="2" type="ORF">EYF80_038871</name>
</gene>
<dbReference type="Proteomes" id="UP000314294">
    <property type="component" value="Unassembled WGS sequence"/>
</dbReference>
<comment type="caution">
    <text evidence="2">The sequence shown here is derived from an EMBL/GenBank/DDBJ whole genome shotgun (WGS) entry which is preliminary data.</text>
</comment>
<name>A0A4Z2GBG5_9TELE</name>
<dbReference type="EMBL" id="SRLO01000600">
    <property type="protein sequence ID" value="TNN50938.1"/>
    <property type="molecule type" value="Genomic_DNA"/>
</dbReference>
<accession>A0A4Z2GBG5</accession>
<feature type="region of interest" description="Disordered" evidence="1">
    <location>
        <begin position="159"/>
        <end position="178"/>
    </location>
</feature>
<dbReference type="AlphaFoldDB" id="A0A4Z2GBG5"/>
<proteinExistence type="predicted"/>
<protein>
    <submittedName>
        <fullName evidence="2">Uncharacterized protein</fullName>
    </submittedName>
</protein>
<organism evidence="2 3">
    <name type="scientific">Liparis tanakae</name>
    <name type="common">Tanaka's snailfish</name>
    <dbReference type="NCBI Taxonomy" id="230148"/>
    <lineage>
        <taxon>Eukaryota</taxon>
        <taxon>Metazoa</taxon>
        <taxon>Chordata</taxon>
        <taxon>Craniata</taxon>
        <taxon>Vertebrata</taxon>
        <taxon>Euteleostomi</taxon>
        <taxon>Actinopterygii</taxon>
        <taxon>Neopterygii</taxon>
        <taxon>Teleostei</taxon>
        <taxon>Neoteleostei</taxon>
        <taxon>Acanthomorphata</taxon>
        <taxon>Eupercaria</taxon>
        <taxon>Perciformes</taxon>
        <taxon>Cottioidei</taxon>
        <taxon>Cottales</taxon>
        <taxon>Liparidae</taxon>
        <taxon>Liparis</taxon>
    </lineage>
</organism>
<reference evidence="2 3" key="1">
    <citation type="submission" date="2019-03" db="EMBL/GenBank/DDBJ databases">
        <title>First draft genome of Liparis tanakae, snailfish: a comprehensive survey of snailfish specific genes.</title>
        <authorList>
            <person name="Kim W."/>
            <person name="Song I."/>
            <person name="Jeong J.-H."/>
            <person name="Kim D."/>
            <person name="Kim S."/>
            <person name="Ryu S."/>
            <person name="Song J.Y."/>
            <person name="Lee S.K."/>
        </authorList>
    </citation>
    <scope>NUCLEOTIDE SEQUENCE [LARGE SCALE GENOMIC DNA]</scope>
    <source>
        <tissue evidence="2">Muscle</tissue>
    </source>
</reference>